<proteinExistence type="predicted"/>
<dbReference type="GO" id="GO:0005886">
    <property type="term" value="C:plasma membrane"/>
    <property type="evidence" value="ECO:0007669"/>
    <property type="project" value="TreeGrafter"/>
</dbReference>
<protein>
    <submittedName>
        <fullName evidence="2">HdeD family acid-resistance protein</fullName>
    </submittedName>
</protein>
<feature type="transmembrane region" description="Helical" evidence="1">
    <location>
        <begin position="28"/>
        <end position="48"/>
    </location>
</feature>
<dbReference type="RefSeq" id="WP_111196461.1">
    <property type="nucleotide sequence ID" value="NZ_QKVK01000002.1"/>
</dbReference>
<name>A0A2W2BBU9_9HYPH</name>
<feature type="transmembrane region" description="Helical" evidence="1">
    <location>
        <begin position="166"/>
        <end position="186"/>
    </location>
</feature>
<evidence type="ECO:0000313" key="2">
    <source>
        <dbReference type="EMBL" id="PZF77714.1"/>
    </source>
</evidence>
<dbReference type="Proteomes" id="UP000248795">
    <property type="component" value="Unassembled WGS sequence"/>
</dbReference>
<dbReference type="AlphaFoldDB" id="A0A2W2BBU9"/>
<sequence length="194" mass="20526">MSNTTTQGHGLGPGAILLHNLAKNWWALALRGVAAIVFGILAFAWPGITIVSLVILYGAYALVDGVFSIFAAIGGGTPAPRWWLAVVGILGVLAGLIAFANPVLVGLYLLWFIGAWAIVSGVMEIIGAIRLRKEIDNEWMLILHGVISVLFGIMLFAWPVTSALALIWVIGAYAIAAGVLMLVLAFRLKGHAKG</sequence>
<gene>
    <name evidence="2" type="ORF">DK847_04570</name>
</gene>
<feature type="transmembrane region" description="Helical" evidence="1">
    <location>
        <begin position="54"/>
        <end position="75"/>
    </location>
</feature>
<feature type="transmembrane region" description="Helical" evidence="1">
    <location>
        <begin position="82"/>
        <end position="100"/>
    </location>
</feature>
<feature type="transmembrane region" description="Helical" evidence="1">
    <location>
        <begin position="141"/>
        <end position="160"/>
    </location>
</feature>
<keyword evidence="3" id="KW-1185">Reference proteome</keyword>
<organism evidence="2 3">
    <name type="scientific">Aestuariivirga litoralis</name>
    <dbReference type="NCBI Taxonomy" id="2650924"/>
    <lineage>
        <taxon>Bacteria</taxon>
        <taxon>Pseudomonadati</taxon>
        <taxon>Pseudomonadota</taxon>
        <taxon>Alphaproteobacteria</taxon>
        <taxon>Hyphomicrobiales</taxon>
        <taxon>Aestuariivirgaceae</taxon>
        <taxon>Aestuariivirga</taxon>
    </lineage>
</organism>
<evidence type="ECO:0000313" key="3">
    <source>
        <dbReference type="Proteomes" id="UP000248795"/>
    </source>
</evidence>
<comment type="caution">
    <text evidence="2">The sequence shown here is derived from an EMBL/GenBank/DDBJ whole genome shotgun (WGS) entry which is preliminary data.</text>
</comment>
<accession>A0A2W2BBU9</accession>
<keyword evidence="1" id="KW-0472">Membrane</keyword>
<reference evidence="3" key="1">
    <citation type="submission" date="2018-06" db="EMBL/GenBank/DDBJ databases">
        <title>Aestuariibacter litoralis strain KCTC 52945T.</title>
        <authorList>
            <person name="Li X."/>
            <person name="Salam N."/>
            <person name="Li J.-L."/>
            <person name="Chen Y.-M."/>
            <person name="Yang Z.-W."/>
            <person name="Zhang L.-Y."/>
            <person name="Han M.-X."/>
            <person name="Xiao M."/>
            <person name="Li W.-J."/>
        </authorList>
    </citation>
    <scope>NUCLEOTIDE SEQUENCE [LARGE SCALE GENOMIC DNA]</scope>
    <source>
        <strain evidence="3">KCTC 52945</strain>
    </source>
</reference>
<feature type="transmembrane region" description="Helical" evidence="1">
    <location>
        <begin position="106"/>
        <end position="129"/>
    </location>
</feature>
<keyword evidence="1" id="KW-1133">Transmembrane helix</keyword>
<keyword evidence="1" id="KW-0812">Transmembrane</keyword>
<dbReference type="InterPro" id="IPR005325">
    <property type="entry name" value="DUF308_memb"/>
</dbReference>
<dbReference type="Pfam" id="PF03729">
    <property type="entry name" value="DUF308"/>
    <property type="match status" value="1"/>
</dbReference>
<dbReference type="EMBL" id="QKVK01000002">
    <property type="protein sequence ID" value="PZF77714.1"/>
    <property type="molecule type" value="Genomic_DNA"/>
</dbReference>
<dbReference type="PANTHER" id="PTHR34989">
    <property type="entry name" value="PROTEIN HDED"/>
    <property type="match status" value="1"/>
</dbReference>
<dbReference type="PANTHER" id="PTHR34989:SF1">
    <property type="entry name" value="PROTEIN HDED"/>
    <property type="match status" value="1"/>
</dbReference>
<evidence type="ECO:0000256" key="1">
    <source>
        <dbReference type="SAM" id="Phobius"/>
    </source>
</evidence>
<dbReference type="InterPro" id="IPR052712">
    <property type="entry name" value="Acid_resist_chaperone_HdeD"/>
</dbReference>